<comment type="caution">
    <text evidence="1">The sequence shown here is derived from an EMBL/GenBank/DDBJ whole genome shotgun (WGS) entry which is preliminary data.</text>
</comment>
<evidence type="ECO:0000313" key="2">
    <source>
        <dbReference type="Proteomes" id="UP000184514"/>
    </source>
</evidence>
<dbReference type="AlphaFoldDB" id="A0A1L9NUH4"/>
<dbReference type="OrthoDB" id="7445868at2"/>
<dbReference type="InterPro" id="IPR029063">
    <property type="entry name" value="SAM-dependent_MTases_sf"/>
</dbReference>
<dbReference type="RefSeq" id="WP_072631481.1">
    <property type="nucleotide sequence ID" value="NZ_JABBAN010000060.1"/>
</dbReference>
<proteinExistence type="predicted"/>
<evidence type="ECO:0000313" key="1">
    <source>
        <dbReference type="EMBL" id="OJI92843.1"/>
    </source>
</evidence>
<name>A0A1L9NUH4_9RHOB</name>
<accession>A0A1L9NUH4</accession>
<sequence>MKDEVESMERPELTFIPEVGALVRKHYEGADVILEYGSGGSTVMASEMPGKTIYSVESSRVWTKMMRRWFDQEQPVSMPTMQHVNVGPTGKWGTPKDGSAFQRYHLYPLSIWDTEDFKHPDVILVDGRFRVACALTAMLKCTKKTTLLFDDYEGRKGYHVLEEFLDKEEVVGNMARFTVKKKAPPRDQMTKIIGMFAQHF</sequence>
<dbReference type="Proteomes" id="UP000184514">
    <property type="component" value="Unassembled WGS sequence"/>
</dbReference>
<dbReference type="Gene3D" id="3.40.50.150">
    <property type="entry name" value="Vaccinia Virus protein VP39"/>
    <property type="match status" value="1"/>
</dbReference>
<organism evidence="1 2">
    <name type="scientific">Planktotalea frisia</name>
    <dbReference type="NCBI Taxonomy" id="696762"/>
    <lineage>
        <taxon>Bacteria</taxon>
        <taxon>Pseudomonadati</taxon>
        <taxon>Pseudomonadota</taxon>
        <taxon>Alphaproteobacteria</taxon>
        <taxon>Rhodobacterales</taxon>
        <taxon>Paracoccaceae</taxon>
        <taxon>Planktotalea</taxon>
    </lineage>
</organism>
<protein>
    <submittedName>
        <fullName evidence="1">Uncharacterized protein</fullName>
    </submittedName>
</protein>
<reference evidence="1 2" key="1">
    <citation type="submission" date="2016-10" db="EMBL/GenBank/DDBJ databases">
        <title>Genome sequence of Planktotalea frisia SH6-1.</title>
        <authorList>
            <person name="Poehlein A."/>
            <person name="Bakenhus I."/>
            <person name="Voget S."/>
            <person name="Brinkhoff T."/>
            <person name="Simon M."/>
        </authorList>
    </citation>
    <scope>NUCLEOTIDE SEQUENCE [LARGE SCALE GENOMIC DNA]</scope>
    <source>
        <strain evidence="1 2">SH6-1</strain>
    </source>
</reference>
<dbReference type="STRING" id="696762.PFRI_29580"/>
<keyword evidence="2" id="KW-1185">Reference proteome</keyword>
<dbReference type="EMBL" id="MLCB01000165">
    <property type="protein sequence ID" value="OJI92843.1"/>
    <property type="molecule type" value="Genomic_DNA"/>
</dbReference>
<gene>
    <name evidence="1" type="ORF">PFRI_29580</name>
</gene>